<evidence type="ECO:0000256" key="10">
    <source>
        <dbReference type="SAM" id="Phobius"/>
    </source>
</evidence>
<dbReference type="InterPro" id="IPR050314">
    <property type="entry name" value="Glycosyl_Hydrlase_18"/>
</dbReference>
<dbReference type="OrthoDB" id="76388at2759"/>
<dbReference type="EC" id="3.2.1.14" evidence="2"/>
<dbReference type="GO" id="GO:0008843">
    <property type="term" value="F:endochitinase activity"/>
    <property type="evidence" value="ECO:0007669"/>
    <property type="project" value="UniProtKB-EC"/>
</dbReference>
<dbReference type="OMA" id="FYYCSGG"/>
<dbReference type="PROSITE" id="PS51910">
    <property type="entry name" value="GH18_2"/>
    <property type="match status" value="1"/>
</dbReference>
<dbReference type="SUPFAM" id="SSF54556">
    <property type="entry name" value="Chitinase insertion domain"/>
    <property type="match status" value="1"/>
</dbReference>
<keyword evidence="5" id="KW-0119">Carbohydrate metabolism</keyword>
<comment type="catalytic activity">
    <reaction evidence="1">
        <text>Random endo-hydrolysis of N-acetyl-beta-D-glucosaminide (1-&gt;4)-beta-linkages in chitin and chitodextrins.</text>
        <dbReference type="EC" id="3.2.1.14"/>
    </reaction>
</comment>
<dbReference type="Gene3D" id="3.10.50.10">
    <property type="match status" value="1"/>
</dbReference>
<dbReference type="InterPro" id="IPR017853">
    <property type="entry name" value="GH"/>
</dbReference>
<dbReference type="AlphaFoldDB" id="A0A1Q3A3F7"/>
<dbReference type="PANTHER" id="PTHR11177">
    <property type="entry name" value="CHITINASE"/>
    <property type="match status" value="1"/>
</dbReference>
<keyword evidence="4" id="KW-0146">Chitin degradation</keyword>
<evidence type="ECO:0000256" key="2">
    <source>
        <dbReference type="ARBA" id="ARBA00012729"/>
    </source>
</evidence>
<dbReference type="InterPro" id="IPR029070">
    <property type="entry name" value="Chitinase_insertion_sf"/>
</dbReference>
<keyword evidence="6 8" id="KW-0326">Glycosidase</keyword>
<comment type="similarity">
    <text evidence="9">Belongs to the glycosyl hydrolase 18 family.</text>
</comment>
<dbReference type="GO" id="GO:0035885">
    <property type="term" value="F:exochitinase activity"/>
    <property type="evidence" value="ECO:0007669"/>
    <property type="project" value="EnsemblFungi"/>
</dbReference>
<dbReference type="InterPro" id="IPR001579">
    <property type="entry name" value="Glyco_hydro_18_chit_AS"/>
</dbReference>
<evidence type="ECO:0000313" key="13">
    <source>
        <dbReference type="Proteomes" id="UP000187013"/>
    </source>
</evidence>
<dbReference type="InterPro" id="IPR001223">
    <property type="entry name" value="Glyco_hydro18_cat"/>
</dbReference>
<evidence type="ECO:0000256" key="1">
    <source>
        <dbReference type="ARBA" id="ARBA00000822"/>
    </source>
</evidence>
<sequence>MHWHNQPWFNHSIILAFIIASIVIEMCFYRKIFKSSAEHDVLDHVHEVGDGSLQQFKDHHTVIGDEGYTSGLYYSDWSPYPPRKHFPHDIDFSKVSHIYYAFFLIDGHTGELKSSDEWSDFQMDLYKPLAVKLNQLQLKNDDVHASMGVLPKGCVGELFYLRHTGILDRDKGRHFKVMMAVGGWSNRDQWPKMVRDPRRVENFINSCVETMFKYGFDGIDLDWEFPQNDGFEPRMYLELARKMRLKFDELEEVIFAGEPNHPKFQLSMATPAFKDKLNVLPIKELDRYIDVWNMMTYDYHGEWSPVTGYHCNLYDGPVKVHSQYKHDSSSDDEGLDANSAISDMINRFGVDSRKITLGMAAYGRGFTHVKASSNDKRFIDKSFHGVGGASEGEPGMWLYNQLPIKGSKEEYDPEYVSGFCFDHKTKTFVGYDNVESVKVKADYVKEMGLRGGFWWESCGDNHIDPQRSLLNAFTGRIKTIAKNENSVYHKPEALRYYLEKFGQDEFLSPFIIRIISKSH</sequence>
<comment type="caution">
    <text evidence="12">The sequence shown here is derived from an EMBL/GenBank/DDBJ whole genome shotgun (WGS) entry which is preliminary data.</text>
</comment>
<organism evidence="12 13">
    <name type="scientific">Zygosaccharomyces rouxii</name>
    <dbReference type="NCBI Taxonomy" id="4956"/>
    <lineage>
        <taxon>Eukaryota</taxon>
        <taxon>Fungi</taxon>
        <taxon>Dikarya</taxon>
        <taxon>Ascomycota</taxon>
        <taxon>Saccharomycotina</taxon>
        <taxon>Saccharomycetes</taxon>
        <taxon>Saccharomycetales</taxon>
        <taxon>Saccharomycetaceae</taxon>
        <taxon>Zygosaccharomyces</taxon>
    </lineage>
</organism>
<evidence type="ECO:0000256" key="9">
    <source>
        <dbReference type="RuleBase" id="RU004453"/>
    </source>
</evidence>
<dbReference type="PROSITE" id="PS01095">
    <property type="entry name" value="GH18_1"/>
    <property type="match status" value="1"/>
</dbReference>
<keyword evidence="10" id="KW-1133">Transmembrane helix</keyword>
<keyword evidence="10" id="KW-0812">Transmembrane</keyword>
<dbReference type="CDD" id="cd06548">
    <property type="entry name" value="GH18_chitinase"/>
    <property type="match status" value="1"/>
</dbReference>
<evidence type="ECO:0000259" key="11">
    <source>
        <dbReference type="PROSITE" id="PS51910"/>
    </source>
</evidence>
<gene>
    <name evidence="12" type="ORF">ZYGR_0U00650</name>
</gene>
<evidence type="ECO:0000256" key="4">
    <source>
        <dbReference type="ARBA" id="ARBA00023024"/>
    </source>
</evidence>
<evidence type="ECO:0000313" key="12">
    <source>
        <dbReference type="EMBL" id="GAV50209.1"/>
    </source>
</evidence>
<dbReference type="SMART" id="SM00636">
    <property type="entry name" value="Glyco_18"/>
    <property type="match status" value="1"/>
</dbReference>
<keyword evidence="10" id="KW-0472">Membrane</keyword>
<dbReference type="SUPFAM" id="SSF51445">
    <property type="entry name" value="(Trans)glycosidases"/>
    <property type="match status" value="1"/>
</dbReference>
<feature type="domain" description="GH18" evidence="11">
    <location>
        <begin position="68"/>
        <end position="480"/>
    </location>
</feature>
<evidence type="ECO:0000256" key="3">
    <source>
        <dbReference type="ARBA" id="ARBA00022801"/>
    </source>
</evidence>
<evidence type="ECO:0000256" key="6">
    <source>
        <dbReference type="ARBA" id="ARBA00023295"/>
    </source>
</evidence>
<keyword evidence="3 8" id="KW-0378">Hydrolase</keyword>
<dbReference type="GO" id="GO:0000272">
    <property type="term" value="P:polysaccharide catabolic process"/>
    <property type="evidence" value="ECO:0007669"/>
    <property type="project" value="UniProtKB-KW"/>
</dbReference>
<proteinExistence type="inferred from homology"/>
<protein>
    <recommendedName>
        <fullName evidence="2">chitinase</fullName>
        <ecNumber evidence="2">3.2.1.14</ecNumber>
    </recommendedName>
</protein>
<name>A0A1Q3A3F7_ZYGRO</name>
<dbReference type="GO" id="GO:0030435">
    <property type="term" value="P:sporulation resulting in formation of a cellular spore"/>
    <property type="evidence" value="ECO:0007669"/>
    <property type="project" value="EnsemblFungi"/>
</dbReference>
<dbReference type="Gene3D" id="3.20.20.80">
    <property type="entry name" value="Glycosidases"/>
    <property type="match status" value="1"/>
</dbReference>
<accession>A0A1Q3A3F7</accession>
<reference evidence="12 13" key="1">
    <citation type="submission" date="2016-08" db="EMBL/GenBank/DDBJ databases">
        <title>Draft genome sequence of allopolyploid Zygosaccharomyces rouxii.</title>
        <authorList>
            <person name="Watanabe J."/>
            <person name="Uehara K."/>
            <person name="Mogi Y."/>
            <person name="Tsukioka Y."/>
        </authorList>
    </citation>
    <scope>NUCLEOTIDE SEQUENCE [LARGE SCALE GENOMIC DNA]</scope>
    <source>
        <strain evidence="12 13">NBRC 110957</strain>
    </source>
</reference>
<evidence type="ECO:0000256" key="8">
    <source>
        <dbReference type="RuleBase" id="RU000489"/>
    </source>
</evidence>
<feature type="transmembrane region" description="Helical" evidence="10">
    <location>
        <begin position="12"/>
        <end position="29"/>
    </location>
</feature>
<dbReference type="GO" id="GO:0005576">
    <property type="term" value="C:extracellular region"/>
    <property type="evidence" value="ECO:0007669"/>
    <property type="project" value="TreeGrafter"/>
</dbReference>
<dbReference type="GO" id="GO:0006032">
    <property type="term" value="P:chitin catabolic process"/>
    <property type="evidence" value="ECO:0007669"/>
    <property type="project" value="UniProtKB-KW"/>
</dbReference>
<evidence type="ECO:0000256" key="5">
    <source>
        <dbReference type="ARBA" id="ARBA00023277"/>
    </source>
</evidence>
<dbReference type="Pfam" id="PF00704">
    <property type="entry name" value="Glyco_hydro_18"/>
    <property type="match status" value="1"/>
</dbReference>
<keyword evidence="7" id="KW-0624">Polysaccharide degradation</keyword>
<evidence type="ECO:0000256" key="7">
    <source>
        <dbReference type="ARBA" id="ARBA00023326"/>
    </source>
</evidence>
<dbReference type="GO" id="GO:0008061">
    <property type="term" value="F:chitin binding"/>
    <property type="evidence" value="ECO:0007669"/>
    <property type="project" value="InterPro"/>
</dbReference>
<dbReference type="PANTHER" id="PTHR11177:SF317">
    <property type="entry name" value="CHITINASE 12-RELATED"/>
    <property type="match status" value="1"/>
</dbReference>
<dbReference type="eggNOG" id="KOG2806">
    <property type="taxonomic scope" value="Eukaryota"/>
</dbReference>
<dbReference type="EMBL" id="BDGX01000021">
    <property type="protein sequence ID" value="GAV50209.1"/>
    <property type="molecule type" value="Genomic_DNA"/>
</dbReference>
<dbReference type="Proteomes" id="UP000187013">
    <property type="component" value="Unassembled WGS sequence"/>
</dbReference>
<dbReference type="InterPro" id="IPR011583">
    <property type="entry name" value="Chitinase_II/V-like_cat"/>
</dbReference>